<reference evidence="2" key="1">
    <citation type="submission" date="2015-03" db="EMBL/GenBank/DDBJ databases">
        <title>A transcriptome of Araucaria cunninghamii, an australian fine timber species.</title>
        <authorList>
            <person name="Jing Yi C.J.Y."/>
            <person name="Yin San L.Y.S."/>
            <person name="Abdul Karim S.S."/>
            <person name="Wan Azmi N.N."/>
            <person name="Hercus R.R."/>
            <person name="Croft L.L."/>
        </authorList>
    </citation>
    <scope>NUCLEOTIDE SEQUENCE</scope>
    <source>
        <strain evidence="2">MI0301</strain>
        <tissue evidence="2">Leaf</tissue>
    </source>
</reference>
<organism evidence="2">
    <name type="scientific">Araucaria cunninghamii</name>
    <name type="common">Hoop pine</name>
    <name type="synonym">Moreton Bay pine</name>
    <dbReference type="NCBI Taxonomy" id="56994"/>
    <lineage>
        <taxon>Eukaryota</taxon>
        <taxon>Viridiplantae</taxon>
        <taxon>Streptophyta</taxon>
        <taxon>Embryophyta</taxon>
        <taxon>Tracheophyta</taxon>
        <taxon>Spermatophyta</taxon>
        <taxon>Pinopsida</taxon>
        <taxon>Pinidae</taxon>
        <taxon>Conifers II</taxon>
        <taxon>Araucariales</taxon>
        <taxon>Araucariaceae</taxon>
        <taxon>Araucaria</taxon>
    </lineage>
</organism>
<evidence type="ECO:0000259" key="1">
    <source>
        <dbReference type="PROSITE" id="PS51186"/>
    </source>
</evidence>
<name>A0A0D6QS83_ARACU</name>
<feature type="domain" description="N-acetyltransferase" evidence="1">
    <location>
        <begin position="10"/>
        <end position="163"/>
    </location>
</feature>
<dbReference type="Pfam" id="PF13302">
    <property type="entry name" value="Acetyltransf_3"/>
    <property type="match status" value="1"/>
</dbReference>
<dbReference type="SUPFAM" id="SSF55729">
    <property type="entry name" value="Acyl-CoA N-acyltransferases (Nat)"/>
    <property type="match status" value="1"/>
</dbReference>
<dbReference type="PANTHER" id="PTHR46067:SF27">
    <property type="entry name" value="ACYL-COA N-ACYLTRANSFERASES (NAT) SUPERFAMILY PROTEIN"/>
    <property type="match status" value="1"/>
</dbReference>
<dbReference type="Gene3D" id="3.40.630.30">
    <property type="match status" value="1"/>
</dbReference>
<evidence type="ECO:0000313" key="2">
    <source>
        <dbReference type="EMBL" id="JAG94347.1"/>
    </source>
</evidence>
<sequence>MDDTVENCYVTLRNFEFSDVDDYMVWATDGKVANRFCSWEPHKSRDETEHYIQSVVLGHPWYKAICVHGKPVGAISIERGHGLSSCRAKIGYVVASNWWGKGIATQAVRLALSTAFRDLPNLERIEGLVEPENLASQRVLEKAGFVKEGLLCKYSTIKGRTRDFYIYSFLCSDLQI</sequence>
<dbReference type="PROSITE" id="PS51186">
    <property type="entry name" value="GNAT"/>
    <property type="match status" value="1"/>
</dbReference>
<proteinExistence type="predicted"/>
<dbReference type="GO" id="GO:0016747">
    <property type="term" value="F:acyltransferase activity, transferring groups other than amino-acyl groups"/>
    <property type="evidence" value="ECO:0007669"/>
    <property type="project" value="InterPro"/>
</dbReference>
<protein>
    <recommendedName>
        <fullName evidence="1">N-acetyltransferase domain-containing protein</fullName>
    </recommendedName>
</protein>
<dbReference type="InterPro" id="IPR016181">
    <property type="entry name" value="Acyl_CoA_acyltransferase"/>
</dbReference>
<dbReference type="EMBL" id="GCKF01043869">
    <property type="protein sequence ID" value="JAG94347.1"/>
    <property type="molecule type" value="Transcribed_RNA"/>
</dbReference>
<accession>A0A0D6QS83</accession>
<dbReference type="PANTHER" id="PTHR46067">
    <property type="entry name" value="ACYL-COA N-ACYLTRANSFERASES (NAT) SUPERFAMILY PROTEIN"/>
    <property type="match status" value="1"/>
</dbReference>
<dbReference type="CDD" id="cd04301">
    <property type="entry name" value="NAT_SF"/>
    <property type="match status" value="1"/>
</dbReference>
<dbReference type="AlphaFoldDB" id="A0A0D6QS83"/>
<dbReference type="InterPro" id="IPR000182">
    <property type="entry name" value="GNAT_dom"/>
</dbReference>